<gene>
    <name evidence="2" type="ORF">FOTG_18344</name>
</gene>
<dbReference type="PANTHER" id="PTHR46599:SF3">
    <property type="entry name" value="PIGGYBAC TRANSPOSABLE ELEMENT-DERIVED PROTEIN 4"/>
    <property type="match status" value="1"/>
</dbReference>
<dbReference type="Proteomes" id="UP000030701">
    <property type="component" value="Unassembled WGS sequence"/>
</dbReference>
<proteinExistence type="predicted"/>
<dbReference type="AlphaFoldDB" id="X0KI55"/>
<sequence length="659" mass="75013">MSYRRDSPVRDIHAQGVTLEMTDSQEFRQRNPDPVIYNGSRINTTNVFTIEPIPPNGGYGWVSVMDIEQLSSQAANVYDDNSVIRVDHSRREQPTDNTCRPVNNPIPDRGYNFEPVHLPDRSFRIEALPPEPLLPFQQFLPVWLVESRVCYTNSWACDRLEMLTNSCSDGQQPQSRLLDWKPISVAEIFVWIATLIYMRIHKEPRIEDYWRTSQLGKQQPSHPIVKWMSLRRFQLLSRVLRLFDHTTIFVTTGDSFYSRTFSRVDDWSNHIQHISTTFFKPGTAIAIDECMVRFLGRSLETTTVPSKPISTGFKVWAVAQRGYFFGGSGTGRAGSSGLQVSDTPTGDCLHNYVANGSNGGFESHRVLYHVFLDNLFSSSSLFRRLRQLGHGATGTARRNCGLYRLLVKLKAGDNTAAGSIPFNCLKAIPTADNLVNQIAWKDNALVLFLSTVFTGNERIDRIRKRPTDQPAARPMQEFSGEEPVKVISIPSIAATYNDEMNAVDRGDQMRAYWGLYRRVRRGGWRALAWDFLLEIALINSFILQQRGNSRWKPEKSQAEWRQRLINDLVAKYEPSSQSRQRFRTGDEFTPTSQYEWFRNNSPVACKPCKGMRLGRYSRSKNLYPQPAATEGKYGNPGMAVSNARYVFVPLENVGTSGIT</sequence>
<organism evidence="2">
    <name type="scientific">Fusarium oxysporum f. sp. vasinfectum 25433</name>
    <dbReference type="NCBI Taxonomy" id="1089449"/>
    <lineage>
        <taxon>Eukaryota</taxon>
        <taxon>Fungi</taxon>
        <taxon>Dikarya</taxon>
        <taxon>Ascomycota</taxon>
        <taxon>Pezizomycotina</taxon>
        <taxon>Sordariomycetes</taxon>
        <taxon>Hypocreomycetidae</taxon>
        <taxon>Hypocreales</taxon>
        <taxon>Nectriaceae</taxon>
        <taxon>Fusarium</taxon>
        <taxon>Fusarium oxysporum species complex</taxon>
    </lineage>
</organism>
<dbReference type="EMBL" id="KK035318">
    <property type="protein sequence ID" value="EXM13198.1"/>
    <property type="molecule type" value="Genomic_DNA"/>
</dbReference>
<dbReference type="OrthoDB" id="2431486at2759"/>
<reference evidence="2" key="1">
    <citation type="submission" date="2011-11" db="EMBL/GenBank/DDBJ databases">
        <title>The Genome Sequence of Fusarium oxysporum Cotton.</title>
        <authorList>
            <consortium name="The Broad Institute Genome Sequencing Platform"/>
            <person name="Ma L.-J."/>
            <person name="Gale L.R."/>
            <person name="Schwartz D.C."/>
            <person name="Zhou S."/>
            <person name="Corby-Kistler H."/>
            <person name="Young S.K."/>
            <person name="Zeng Q."/>
            <person name="Gargeya S."/>
            <person name="Fitzgerald M."/>
            <person name="Haas B."/>
            <person name="Abouelleil A."/>
            <person name="Alvarado L."/>
            <person name="Arachchi H.M."/>
            <person name="Berlin A."/>
            <person name="Brown A."/>
            <person name="Chapman S.B."/>
            <person name="Chen Z."/>
            <person name="Dunbar C."/>
            <person name="Freedman E."/>
            <person name="Gearin G."/>
            <person name="Goldberg J."/>
            <person name="Griggs A."/>
            <person name="Gujja S."/>
            <person name="Heiman D."/>
            <person name="Howarth C."/>
            <person name="Larson L."/>
            <person name="Lui A."/>
            <person name="MacDonald P.J.P."/>
            <person name="Montmayeur A."/>
            <person name="Murphy C."/>
            <person name="Neiman D."/>
            <person name="Pearson M."/>
            <person name="Priest M."/>
            <person name="Roberts A."/>
            <person name="Saif S."/>
            <person name="Shea T."/>
            <person name="Shenoy N."/>
            <person name="Sisk P."/>
            <person name="Stolte C."/>
            <person name="Sykes S."/>
            <person name="Wortman J."/>
            <person name="Nusbaum C."/>
            <person name="Birren B."/>
        </authorList>
    </citation>
    <scope>NUCLEOTIDE SEQUENCE [LARGE SCALE GENOMIC DNA]</scope>
    <source>
        <strain evidence="2">25433</strain>
    </source>
</reference>
<evidence type="ECO:0000313" key="2">
    <source>
        <dbReference type="EMBL" id="EXM13198.1"/>
    </source>
</evidence>
<name>X0KI55_FUSOX</name>
<dbReference type="Pfam" id="PF13843">
    <property type="entry name" value="DDE_Tnp_1_7"/>
    <property type="match status" value="1"/>
</dbReference>
<feature type="domain" description="PiggyBac transposable element-derived protein" evidence="1">
    <location>
        <begin position="136"/>
        <end position="541"/>
    </location>
</feature>
<dbReference type="InterPro" id="IPR029526">
    <property type="entry name" value="PGBD"/>
</dbReference>
<accession>X0KI55</accession>
<reference evidence="2" key="2">
    <citation type="submission" date="2014-03" db="EMBL/GenBank/DDBJ databases">
        <title>The Genome Annotation of Fusarium oxysporum Cotton.</title>
        <authorList>
            <consortium name="The Broad Institute Genomics Platform"/>
            <person name="Ma L.-J."/>
            <person name="Corby-Kistler H."/>
            <person name="Broz K."/>
            <person name="Gale L.R."/>
            <person name="Jonkers W."/>
            <person name="O'Donnell K."/>
            <person name="Ploetz R."/>
            <person name="Steinberg C."/>
            <person name="Schwartz D.C."/>
            <person name="VanEtten H."/>
            <person name="Zhou S."/>
            <person name="Young S.K."/>
            <person name="Zeng Q."/>
            <person name="Gargeya S."/>
            <person name="Fitzgerald M."/>
            <person name="Abouelleil A."/>
            <person name="Alvarado L."/>
            <person name="Chapman S.B."/>
            <person name="Gainer-Dewar J."/>
            <person name="Goldberg J."/>
            <person name="Griggs A."/>
            <person name="Gujja S."/>
            <person name="Hansen M."/>
            <person name="Howarth C."/>
            <person name="Imamovic A."/>
            <person name="Ireland A."/>
            <person name="Larimer J."/>
            <person name="McCowan C."/>
            <person name="Murphy C."/>
            <person name="Pearson M."/>
            <person name="Poon T.W."/>
            <person name="Priest M."/>
            <person name="Roberts A."/>
            <person name="Saif S."/>
            <person name="Shea T."/>
            <person name="Sykes S."/>
            <person name="Wortman J."/>
            <person name="Nusbaum C."/>
            <person name="Birren B."/>
        </authorList>
    </citation>
    <scope>NUCLEOTIDE SEQUENCE</scope>
    <source>
        <strain evidence="2">25433</strain>
    </source>
</reference>
<dbReference type="PANTHER" id="PTHR46599">
    <property type="entry name" value="PIGGYBAC TRANSPOSABLE ELEMENT-DERIVED PROTEIN 4"/>
    <property type="match status" value="1"/>
</dbReference>
<dbReference type="HOGENOM" id="CLU_022617_0_0_1"/>
<protein>
    <recommendedName>
        <fullName evidence="1">PiggyBac transposable element-derived protein domain-containing protein</fullName>
    </recommendedName>
</protein>
<evidence type="ECO:0000259" key="1">
    <source>
        <dbReference type="Pfam" id="PF13843"/>
    </source>
</evidence>